<proteinExistence type="predicted"/>
<accession>A0AAJ6YLS2</accession>
<gene>
    <name evidence="4" type="primary">LOC105364248</name>
</gene>
<dbReference type="GeneID" id="105364248"/>
<protein>
    <submittedName>
        <fullName evidence="4">Uncharacterized protein LOC105364248</fullName>
    </submittedName>
</protein>
<dbReference type="RefSeq" id="XP_011500437.1">
    <property type="nucleotide sequence ID" value="XM_011502135.1"/>
</dbReference>
<evidence type="ECO:0000256" key="2">
    <source>
        <dbReference type="SAM" id="MobiDB-lite"/>
    </source>
</evidence>
<keyword evidence="1" id="KW-0175">Coiled coil</keyword>
<feature type="region of interest" description="Disordered" evidence="2">
    <location>
        <begin position="35"/>
        <end position="69"/>
    </location>
</feature>
<evidence type="ECO:0000313" key="3">
    <source>
        <dbReference type="Proteomes" id="UP000695007"/>
    </source>
</evidence>
<feature type="coiled-coil region" evidence="1">
    <location>
        <begin position="326"/>
        <end position="374"/>
    </location>
</feature>
<dbReference type="KEGG" id="csol:105364248"/>
<feature type="compositionally biased region" description="Polar residues" evidence="2">
    <location>
        <begin position="44"/>
        <end position="54"/>
    </location>
</feature>
<organism evidence="3 4">
    <name type="scientific">Ceratosolen solmsi marchali</name>
    <dbReference type="NCBI Taxonomy" id="326594"/>
    <lineage>
        <taxon>Eukaryota</taxon>
        <taxon>Metazoa</taxon>
        <taxon>Ecdysozoa</taxon>
        <taxon>Arthropoda</taxon>
        <taxon>Hexapoda</taxon>
        <taxon>Insecta</taxon>
        <taxon>Pterygota</taxon>
        <taxon>Neoptera</taxon>
        <taxon>Endopterygota</taxon>
        <taxon>Hymenoptera</taxon>
        <taxon>Apocrita</taxon>
        <taxon>Proctotrupomorpha</taxon>
        <taxon>Chalcidoidea</taxon>
        <taxon>Agaonidae</taxon>
        <taxon>Agaoninae</taxon>
        <taxon>Ceratosolen</taxon>
    </lineage>
</organism>
<sequence length="389" mass="44460">MGQKNSIYEYTNVPQDLEKLQSISEQFEQLTKKMADDCSKHDQTNLPSSTSNLDGHQLESHDPLLSPREIQNDNNITTVKTCNNKNHLQNMYVIRNIYKGLNADSLSFILNPSIAEISQITAMRMIKKFEEESAVPDEAVENGIIESNENLDSDILKENEECTISYENILPEPFINESEIFKGDSAADTTANEESLVQDFNIINSIENTSPPITQYIKSVIDDVTSTVFDYESPIATQDTVLMDTKDVMHINPEDLINLDDNKDIRIDVRRDIPVSFEDVMPIENEETESASREAKEAFNHCSEYIDEGTDIMSQVTDEKHDEVKTTKWRNEILNLREKLNELKCEQKEAQNKLKIAEHKCELYKMESQSLEAALHCMEDKLSGEKSEF</sequence>
<evidence type="ECO:0000313" key="4">
    <source>
        <dbReference type="RefSeq" id="XP_011500437.1"/>
    </source>
</evidence>
<keyword evidence="3" id="KW-1185">Reference proteome</keyword>
<name>A0AAJ6YLS2_9HYME</name>
<dbReference type="AlphaFoldDB" id="A0AAJ6YLS2"/>
<dbReference type="Proteomes" id="UP000695007">
    <property type="component" value="Unplaced"/>
</dbReference>
<reference evidence="4" key="1">
    <citation type="submission" date="2025-08" db="UniProtKB">
        <authorList>
            <consortium name="RefSeq"/>
        </authorList>
    </citation>
    <scope>IDENTIFICATION</scope>
</reference>
<evidence type="ECO:0000256" key="1">
    <source>
        <dbReference type="SAM" id="Coils"/>
    </source>
</evidence>